<dbReference type="SUPFAM" id="SSF52172">
    <property type="entry name" value="CheY-like"/>
    <property type="match status" value="3"/>
</dbReference>
<dbReference type="RefSeq" id="WP_062707415.1">
    <property type="nucleotide sequence ID" value="NZ_CAWRCI010000011.1"/>
</dbReference>
<dbReference type="GO" id="GO:0000160">
    <property type="term" value="P:phosphorelay signal transduction system"/>
    <property type="evidence" value="ECO:0007669"/>
    <property type="project" value="UniProtKB-KW"/>
</dbReference>
<dbReference type="EMBL" id="FIZY01000011">
    <property type="protein sequence ID" value="CZF80632.1"/>
    <property type="molecule type" value="Genomic_DNA"/>
</dbReference>
<keyword evidence="9" id="KW-1185">Reference proteome</keyword>
<gene>
    <name evidence="8" type="primary">barA_5</name>
    <name evidence="8" type="ORF">GMA8713_01529</name>
</gene>
<dbReference type="GO" id="GO:0005524">
    <property type="term" value="F:ATP binding"/>
    <property type="evidence" value="ECO:0007669"/>
    <property type="project" value="UniProtKB-KW"/>
</dbReference>
<dbReference type="Pfam" id="PF00072">
    <property type="entry name" value="Response_reg"/>
    <property type="match status" value="3"/>
</dbReference>
<dbReference type="InterPro" id="IPR005467">
    <property type="entry name" value="His_kinase_dom"/>
</dbReference>
<evidence type="ECO:0000259" key="7">
    <source>
        <dbReference type="PROSITE" id="PS50894"/>
    </source>
</evidence>
<evidence type="ECO:0000259" key="5">
    <source>
        <dbReference type="PROSITE" id="PS50109"/>
    </source>
</evidence>
<feature type="modified residue" description="Phosphohistidine" evidence="3">
    <location>
        <position position="732"/>
    </location>
</feature>
<feature type="modified residue" description="4-aspartylphosphate" evidence="4">
    <location>
        <position position="590"/>
    </location>
</feature>
<dbReference type="PANTHER" id="PTHR45339:SF5">
    <property type="entry name" value="HISTIDINE KINASE"/>
    <property type="match status" value="1"/>
</dbReference>
<dbReference type="InterPro" id="IPR036890">
    <property type="entry name" value="HATPase_C_sf"/>
</dbReference>
<dbReference type="CDD" id="cd17546">
    <property type="entry name" value="REC_hyHK_CKI1_RcsC-like"/>
    <property type="match status" value="2"/>
</dbReference>
<feature type="domain" description="Response regulatory" evidence="6">
    <location>
        <begin position="386"/>
        <end position="510"/>
    </location>
</feature>
<evidence type="ECO:0000259" key="6">
    <source>
        <dbReference type="PROSITE" id="PS50110"/>
    </source>
</evidence>
<dbReference type="InterPro" id="IPR001789">
    <property type="entry name" value="Sig_transdc_resp-reg_receiver"/>
</dbReference>
<dbReference type="Proteomes" id="UP000073601">
    <property type="component" value="Unassembled WGS sequence"/>
</dbReference>
<feature type="domain" description="HPt" evidence="7">
    <location>
        <begin position="693"/>
        <end position="792"/>
    </location>
</feature>
<dbReference type="SMART" id="SM00073">
    <property type="entry name" value="HPT"/>
    <property type="match status" value="1"/>
</dbReference>
<dbReference type="Gene3D" id="1.20.120.160">
    <property type="entry name" value="HPT domain"/>
    <property type="match status" value="1"/>
</dbReference>
<evidence type="ECO:0000313" key="8">
    <source>
        <dbReference type="EMBL" id="CZF80632.1"/>
    </source>
</evidence>
<evidence type="ECO:0000313" key="9">
    <source>
        <dbReference type="Proteomes" id="UP000073601"/>
    </source>
</evidence>
<organism evidence="8 9">
    <name type="scientific">Grimontia marina</name>
    <dbReference type="NCBI Taxonomy" id="646534"/>
    <lineage>
        <taxon>Bacteria</taxon>
        <taxon>Pseudomonadati</taxon>
        <taxon>Pseudomonadota</taxon>
        <taxon>Gammaproteobacteria</taxon>
        <taxon>Vibrionales</taxon>
        <taxon>Vibrionaceae</taxon>
        <taxon>Grimontia</taxon>
    </lineage>
</organism>
<dbReference type="PANTHER" id="PTHR45339">
    <property type="entry name" value="HYBRID SIGNAL TRANSDUCTION HISTIDINE KINASE J"/>
    <property type="match status" value="1"/>
</dbReference>
<keyword evidence="2" id="KW-0902">Two-component regulatory system</keyword>
<dbReference type="PROSITE" id="PS50894">
    <property type="entry name" value="HPT"/>
    <property type="match status" value="1"/>
</dbReference>
<dbReference type="GO" id="GO:0005886">
    <property type="term" value="C:plasma membrane"/>
    <property type="evidence" value="ECO:0007669"/>
    <property type="project" value="UniProtKB-SubCell"/>
</dbReference>
<dbReference type="EC" id="2.7.13.3" evidence="8"/>
<reference evidence="9" key="1">
    <citation type="submission" date="2016-02" db="EMBL/GenBank/DDBJ databases">
        <authorList>
            <person name="Rodrigo-Torres Lidia"/>
            <person name="Arahal R.David."/>
        </authorList>
    </citation>
    <scope>NUCLEOTIDE SEQUENCE [LARGE SCALE GENOMIC DNA]</scope>
    <source>
        <strain evidence="9">CECT 8713</strain>
    </source>
</reference>
<dbReference type="InterPro" id="IPR008207">
    <property type="entry name" value="Sig_transdc_His_kin_Hpt_dom"/>
</dbReference>
<evidence type="ECO:0000256" key="2">
    <source>
        <dbReference type="ARBA" id="ARBA00023012"/>
    </source>
</evidence>
<keyword evidence="8" id="KW-0418">Kinase</keyword>
<feature type="domain" description="Response regulatory" evidence="6">
    <location>
        <begin position="539"/>
        <end position="657"/>
    </location>
</feature>
<dbReference type="GO" id="GO:0004673">
    <property type="term" value="F:protein histidine kinase activity"/>
    <property type="evidence" value="ECO:0007669"/>
    <property type="project" value="UniProtKB-EC"/>
</dbReference>
<dbReference type="InterPro" id="IPR036641">
    <property type="entry name" value="HPT_dom_sf"/>
</dbReference>
<dbReference type="PROSITE" id="PS50109">
    <property type="entry name" value="HIS_KIN"/>
    <property type="match status" value="1"/>
</dbReference>
<evidence type="ECO:0000256" key="3">
    <source>
        <dbReference type="PROSITE-ProRule" id="PRU00110"/>
    </source>
</evidence>
<keyword evidence="8" id="KW-0808">Transferase</keyword>
<proteinExistence type="predicted"/>
<dbReference type="Gene3D" id="3.30.565.10">
    <property type="entry name" value="Histidine kinase-like ATPase, C-terminal domain"/>
    <property type="match status" value="1"/>
</dbReference>
<dbReference type="SMART" id="SM00448">
    <property type="entry name" value="REC"/>
    <property type="match status" value="3"/>
</dbReference>
<feature type="domain" description="Response regulatory" evidence="6">
    <location>
        <begin position="10"/>
        <end position="129"/>
    </location>
</feature>
<dbReference type="Gene3D" id="3.40.50.2300">
    <property type="match status" value="3"/>
</dbReference>
<evidence type="ECO:0000256" key="4">
    <source>
        <dbReference type="PROSITE-ProRule" id="PRU00169"/>
    </source>
</evidence>
<dbReference type="InterPro" id="IPR011006">
    <property type="entry name" value="CheY-like_superfamily"/>
</dbReference>
<sequence>MTGLVKHEPLIVLVDEDLSHIDFYQQVLSESGYWLRSVATPAKLMTILQQHPVNILVINMDFPFEGGGSLTAEIAKIKQLPSCRDTQIVMTSTQFSSEQKQLAYRSGGADYMVYPITPEELFLKMGTHLTAGARKNVSSALSRSFNVLSESNMALYPMMAAALSCAQMLNQTSLSNKQALYLNSLTRSLKRTGVICDNLRDFQELSSHYLTLENTPFDLDQLLESLREYLLSEAESREVELLFNVPLDVPRSLVGDPDRLRRVLLNIIDEAMVVGEGSPLILSIRSGQMKDHCAVLEFAINQKVTDGDESFDDLEELTERLVMSKSEVDESINLLIASYLIEKMGGQVHYDYDDGEPGVYFNMELQLAKATSDKSFSVPVDLRELRVLVVDDNPSSIAVHKAIVESLGFKVDSASDVDSAFTAIVEGHLDLEMEPFDLVLLDWHMPGKKGFHLLEKIKNDLEPEKHPLVIVISAYEKRMIDKERGQGKIDGYLHKPISASVMFDTIMGVMGQNLPKTHRRVMGNKQHGSAVTVNGGGRRILVVDDMPINQQIAREVLMSNDFQVELAASGREAIVKVCPAPELYDAILMDLEMPEMNGLEATRIIRETSDKESLPIFALTAHTMERDRQRCSDAGMNEHIPKPLDADNLLQKLAVCLGLAVTSQSYCEGDTDSPMEDHEYVDVEDGIKRVMGNESLYFKLLSDFVHQARAQENKIYQQIDAGQLTEASENAHNIAGSAGNLSIVGLRRSAKQLQNTLLALEDHQPPLDHFKRDMDNAIKEIGEILLQRNQASISTELLNAESAGGETIKKKESNVDQAKLARLKVFRSQMMSQDLIAIDTYYQLMIDYCDLAPKLKPVGDKLIELDYVKALAAFNAYLKESKLDISPAEVKGASHER</sequence>
<dbReference type="SUPFAM" id="SSF47226">
    <property type="entry name" value="Histidine-containing phosphotransfer domain, HPT domain"/>
    <property type="match status" value="1"/>
</dbReference>
<dbReference type="AlphaFoldDB" id="A0A128F1F4"/>
<dbReference type="OrthoDB" id="9800897at2"/>
<feature type="modified residue" description="4-aspartylphosphate" evidence="4">
    <location>
        <position position="442"/>
    </location>
</feature>
<protein>
    <submittedName>
        <fullName evidence="8">Signal transduction histidine-protein kinase BarA</fullName>
        <ecNumber evidence="8">2.7.13.3</ecNumber>
    </submittedName>
</protein>
<name>A0A128F1F4_9GAMM</name>
<dbReference type="PROSITE" id="PS50110">
    <property type="entry name" value="RESPONSE_REGULATORY"/>
    <property type="match status" value="3"/>
</dbReference>
<accession>A0A128F1F4</accession>
<keyword evidence="1 4" id="KW-0597">Phosphoprotein</keyword>
<dbReference type="SUPFAM" id="SSF55874">
    <property type="entry name" value="ATPase domain of HSP90 chaperone/DNA topoisomerase II/histidine kinase"/>
    <property type="match status" value="1"/>
</dbReference>
<dbReference type="Pfam" id="PF01627">
    <property type="entry name" value="Hpt"/>
    <property type="match status" value="1"/>
</dbReference>
<feature type="domain" description="Histidine kinase" evidence="5">
    <location>
        <begin position="150"/>
        <end position="369"/>
    </location>
</feature>
<evidence type="ECO:0000256" key="1">
    <source>
        <dbReference type="ARBA" id="ARBA00022553"/>
    </source>
</evidence>
<dbReference type="CDD" id="cd00156">
    <property type="entry name" value="REC"/>
    <property type="match status" value="1"/>
</dbReference>
<comment type="caution">
    <text evidence="4">Lacks conserved residue(s) required for the propagation of feature annotation.</text>
</comment>